<feature type="signal peptide" evidence="2">
    <location>
        <begin position="1"/>
        <end position="21"/>
    </location>
</feature>
<dbReference type="Proteomes" id="UP000355283">
    <property type="component" value="Unassembled WGS sequence"/>
</dbReference>
<proteinExistence type="predicted"/>
<protein>
    <recommendedName>
        <fullName evidence="5">N-acetyltransferase domain-containing protein</fullName>
    </recommendedName>
</protein>
<evidence type="ECO:0000256" key="2">
    <source>
        <dbReference type="SAM" id="SignalP"/>
    </source>
</evidence>
<evidence type="ECO:0000313" key="3">
    <source>
        <dbReference type="EMBL" id="TFJ81427.1"/>
    </source>
</evidence>
<evidence type="ECO:0000256" key="1">
    <source>
        <dbReference type="SAM" id="MobiDB-lite"/>
    </source>
</evidence>
<dbReference type="EMBL" id="SDOX01000128">
    <property type="protein sequence ID" value="TFJ81427.1"/>
    <property type="molecule type" value="Genomic_DNA"/>
</dbReference>
<reference evidence="3 4" key="1">
    <citation type="submission" date="2019-01" db="EMBL/GenBank/DDBJ databases">
        <title>Nuclear Genome Assembly of the Microalgal Biofuel strain Nannochloropsis salina CCMP1776.</title>
        <authorList>
            <person name="Hovde B."/>
        </authorList>
    </citation>
    <scope>NUCLEOTIDE SEQUENCE [LARGE SCALE GENOMIC DNA]</scope>
    <source>
        <strain evidence="3 4">CCMP1776</strain>
    </source>
</reference>
<sequence>MLPRAVTGLLAVLLSLPAASFLHLPLRPRIVRRHFDSAVAPPNVLEIPPASDQACRPILRRFTRRVTFRAWHLIWRHRFPFFLPAWVDARLEKRWVDGQEDWLQDLHILAREAEDREEEGQKEEEEEERNEGGHRIWSVTGPSRYLARLDHVEASSTSPSSTVSFFVPHFLRQAPVPRPRRLGQTVRRLRSTLRSMLRPSLLFGVERTRAGLSTRGDEDIQEWHLYGLRCREGTVQKEGRVESAAGKESTGRTTKRRAERRGKHNILLGKVGIKVKFPGIGGPSAVYDAGRALFGEGGEEEEEGGPLPVVVLVWCFVPVEFRGRGIGRVMIDMVEEAVVGRGRKEGEEDGGAGWEEKEPKDAPPPPLEAKGKGRRWGYVMLTVDDNGSGRLWQYYHSLGFRIAPSLSSDDCQIMLRPIECWKR</sequence>
<name>A0A4D9CTR5_9STRA</name>
<organism evidence="3 4">
    <name type="scientific">Nannochloropsis salina CCMP1776</name>
    <dbReference type="NCBI Taxonomy" id="1027361"/>
    <lineage>
        <taxon>Eukaryota</taxon>
        <taxon>Sar</taxon>
        <taxon>Stramenopiles</taxon>
        <taxon>Ochrophyta</taxon>
        <taxon>Eustigmatophyceae</taxon>
        <taxon>Eustigmatales</taxon>
        <taxon>Monodopsidaceae</taxon>
        <taxon>Microchloropsis</taxon>
        <taxon>Microchloropsis salina</taxon>
    </lineage>
</organism>
<feature type="region of interest" description="Disordered" evidence="1">
    <location>
        <begin position="342"/>
        <end position="371"/>
    </location>
</feature>
<keyword evidence="4" id="KW-1185">Reference proteome</keyword>
<gene>
    <name evidence="3" type="ORF">NSK_007388</name>
</gene>
<keyword evidence="2" id="KW-0732">Signal</keyword>
<dbReference type="OrthoDB" id="10354386at2759"/>
<feature type="region of interest" description="Disordered" evidence="1">
    <location>
        <begin position="114"/>
        <end position="136"/>
    </location>
</feature>
<dbReference type="AlphaFoldDB" id="A0A4D9CTR5"/>
<feature type="compositionally biased region" description="Acidic residues" evidence="1">
    <location>
        <begin position="115"/>
        <end position="129"/>
    </location>
</feature>
<feature type="region of interest" description="Disordered" evidence="1">
    <location>
        <begin position="237"/>
        <end position="258"/>
    </location>
</feature>
<evidence type="ECO:0008006" key="5">
    <source>
        <dbReference type="Google" id="ProtNLM"/>
    </source>
</evidence>
<feature type="chain" id="PRO_5020041890" description="N-acetyltransferase domain-containing protein" evidence="2">
    <location>
        <begin position="22"/>
        <end position="423"/>
    </location>
</feature>
<accession>A0A4D9CTR5</accession>
<evidence type="ECO:0000313" key="4">
    <source>
        <dbReference type="Proteomes" id="UP000355283"/>
    </source>
</evidence>
<comment type="caution">
    <text evidence="3">The sequence shown here is derived from an EMBL/GenBank/DDBJ whole genome shotgun (WGS) entry which is preliminary data.</text>
</comment>